<protein>
    <submittedName>
        <fullName evidence="1">Uncharacterized protein</fullName>
    </submittedName>
</protein>
<gene>
    <name evidence="1" type="ORF">PXEA_LOCUS18259</name>
</gene>
<accession>A0A448X095</accession>
<dbReference type="OrthoDB" id="433755at2759"/>
<evidence type="ECO:0000313" key="1">
    <source>
        <dbReference type="EMBL" id="VEL24819.1"/>
    </source>
</evidence>
<reference evidence="1" key="1">
    <citation type="submission" date="2018-11" db="EMBL/GenBank/DDBJ databases">
        <authorList>
            <consortium name="Pathogen Informatics"/>
        </authorList>
    </citation>
    <scope>NUCLEOTIDE SEQUENCE</scope>
</reference>
<keyword evidence="2" id="KW-1185">Reference proteome</keyword>
<proteinExistence type="predicted"/>
<comment type="caution">
    <text evidence="1">The sequence shown here is derived from an EMBL/GenBank/DDBJ whole genome shotgun (WGS) entry which is preliminary data.</text>
</comment>
<sequence>MRIPLDELDEVPSLTTQPLDGASCLSHETSYLDDPKKALRAYFDREGIDPAPQFEFVDQPRSLATGSRSGLMCTIQ</sequence>
<organism evidence="1 2">
    <name type="scientific">Protopolystoma xenopodis</name>
    <dbReference type="NCBI Taxonomy" id="117903"/>
    <lineage>
        <taxon>Eukaryota</taxon>
        <taxon>Metazoa</taxon>
        <taxon>Spiralia</taxon>
        <taxon>Lophotrochozoa</taxon>
        <taxon>Platyhelminthes</taxon>
        <taxon>Monogenea</taxon>
        <taxon>Polyopisthocotylea</taxon>
        <taxon>Polystomatidea</taxon>
        <taxon>Polystomatidae</taxon>
        <taxon>Protopolystoma</taxon>
    </lineage>
</organism>
<name>A0A448X095_9PLAT</name>
<dbReference type="EMBL" id="CAAALY010069856">
    <property type="protein sequence ID" value="VEL24819.1"/>
    <property type="molecule type" value="Genomic_DNA"/>
</dbReference>
<evidence type="ECO:0000313" key="2">
    <source>
        <dbReference type="Proteomes" id="UP000784294"/>
    </source>
</evidence>
<dbReference type="Proteomes" id="UP000784294">
    <property type="component" value="Unassembled WGS sequence"/>
</dbReference>
<dbReference type="AlphaFoldDB" id="A0A448X095"/>